<dbReference type="SUPFAM" id="SSF57756">
    <property type="entry name" value="Retrovirus zinc finger-like domains"/>
    <property type="match status" value="1"/>
</dbReference>
<proteinExistence type="predicted"/>
<dbReference type="EMBL" id="JALNTZ010000006">
    <property type="protein sequence ID" value="KAJ3649153.1"/>
    <property type="molecule type" value="Genomic_DNA"/>
</dbReference>
<evidence type="ECO:0000313" key="4">
    <source>
        <dbReference type="EMBL" id="KAJ3649153.1"/>
    </source>
</evidence>
<feature type="region of interest" description="Disordered" evidence="2">
    <location>
        <begin position="213"/>
        <end position="248"/>
    </location>
</feature>
<name>A0AA38I1X6_9CUCU</name>
<keyword evidence="1" id="KW-0479">Metal-binding</keyword>
<evidence type="ECO:0000256" key="2">
    <source>
        <dbReference type="SAM" id="MobiDB-lite"/>
    </source>
</evidence>
<dbReference type="Proteomes" id="UP001168821">
    <property type="component" value="Unassembled WGS sequence"/>
</dbReference>
<dbReference type="InterPro" id="IPR001878">
    <property type="entry name" value="Znf_CCHC"/>
</dbReference>
<sequence>MSSSSTNFSAKDQALVLSAIDDVKLMDYVVAIGNIVTPKNVLFASRISKNRICIYLDSKALVDDVVSKYSVVNINGTDVNVRRLLNPARRIILSNVCPSIPHLVFENQIKALGFTIVSPMSFLKAGIQSGEYAHVLSFRRHIYVQPDDKLNLPDSLVLKYENTNYRVFLTFDDICFKCKMTGHFANECPSTSTTDASKTPIVKPTVNLKEVAGKRQNLDSDSSPEIVPLDLTGNSDRKSKKVKPSDSCESLTSTSELLLPVKHMLNNTEQYPLNYEQITEFMDKASGEKDILGLIRKYTDDIEGVLLLMYDVYPIVEHKSIKNRCRKVQRKIKKAWESDKNLSEDNTIDGNETYGNYEMTIDPSLLNNEPAFSKS</sequence>
<dbReference type="AlphaFoldDB" id="A0AA38I1X6"/>
<dbReference type="InterPro" id="IPR036875">
    <property type="entry name" value="Znf_CCHC_sf"/>
</dbReference>
<keyword evidence="5" id="KW-1185">Reference proteome</keyword>
<dbReference type="PROSITE" id="PS50158">
    <property type="entry name" value="ZF_CCHC"/>
    <property type="match status" value="1"/>
</dbReference>
<comment type="caution">
    <text evidence="4">The sequence shown here is derived from an EMBL/GenBank/DDBJ whole genome shotgun (WGS) entry which is preliminary data.</text>
</comment>
<dbReference type="Gene3D" id="4.10.60.10">
    <property type="entry name" value="Zinc finger, CCHC-type"/>
    <property type="match status" value="1"/>
</dbReference>
<accession>A0AA38I1X6</accession>
<dbReference type="GO" id="GO:0008270">
    <property type="term" value="F:zinc ion binding"/>
    <property type="evidence" value="ECO:0007669"/>
    <property type="project" value="UniProtKB-KW"/>
</dbReference>
<dbReference type="Pfam" id="PF00098">
    <property type="entry name" value="zf-CCHC"/>
    <property type="match status" value="1"/>
</dbReference>
<gene>
    <name evidence="4" type="ORF">Zmor_020910</name>
</gene>
<evidence type="ECO:0000313" key="5">
    <source>
        <dbReference type="Proteomes" id="UP001168821"/>
    </source>
</evidence>
<evidence type="ECO:0000259" key="3">
    <source>
        <dbReference type="PROSITE" id="PS50158"/>
    </source>
</evidence>
<dbReference type="SMART" id="SM00343">
    <property type="entry name" value="ZnF_C2HC"/>
    <property type="match status" value="1"/>
</dbReference>
<keyword evidence="1" id="KW-0862">Zinc</keyword>
<evidence type="ECO:0000256" key="1">
    <source>
        <dbReference type="PROSITE-ProRule" id="PRU00047"/>
    </source>
</evidence>
<reference evidence="4" key="1">
    <citation type="journal article" date="2023" name="G3 (Bethesda)">
        <title>Whole genome assemblies of Zophobas morio and Tenebrio molitor.</title>
        <authorList>
            <person name="Kaur S."/>
            <person name="Stinson S.A."/>
            <person name="diCenzo G.C."/>
        </authorList>
    </citation>
    <scope>NUCLEOTIDE SEQUENCE</scope>
    <source>
        <strain evidence="4">QUZm001</strain>
    </source>
</reference>
<dbReference type="GO" id="GO:0003676">
    <property type="term" value="F:nucleic acid binding"/>
    <property type="evidence" value="ECO:0007669"/>
    <property type="project" value="InterPro"/>
</dbReference>
<keyword evidence="1" id="KW-0863">Zinc-finger</keyword>
<feature type="domain" description="CCHC-type" evidence="3">
    <location>
        <begin position="175"/>
        <end position="190"/>
    </location>
</feature>
<organism evidence="4 5">
    <name type="scientific">Zophobas morio</name>
    <dbReference type="NCBI Taxonomy" id="2755281"/>
    <lineage>
        <taxon>Eukaryota</taxon>
        <taxon>Metazoa</taxon>
        <taxon>Ecdysozoa</taxon>
        <taxon>Arthropoda</taxon>
        <taxon>Hexapoda</taxon>
        <taxon>Insecta</taxon>
        <taxon>Pterygota</taxon>
        <taxon>Neoptera</taxon>
        <taxon>Endopterygota</taxon>
        <taxon>Coleoptera</taxon>
        <taxon>Polyphaga</taxon>
        <taxon>Cucujiformia</taxon>
        <taxon>Tenebrionidae</taxon>
        <taxon>Zophobas</taxon>
    </lineage>
</organism>
<protein>
    <recommendedName>
        <fullName evidence="3">CCHC-type domain-containing protein</fullName>
    </recommendedName>
</protein>